<dbReference type="RefSeq" id="WP_091035172.1">
    <property type="nucleotide sequence ID" value="NZ_FNAD01000007.1"/>
</dbReference>
<evidence type="ECO:0000313" key="3">
    <source>
        <dbReference type="Proteomes" id="UP000198949"/>
    </source>
</evidence>
<dbReference type="InterPro" id="IPR008183">
    <property type="entry name" value="Aldose_1/G6P_1-epimerase"/>
</dbReference>
<dbReference type="STRING" id="58114.SAMN05216270_10764"/>
<sequence>MSADRPERGAGGIVSLAGETSSAEVSPRAASLRALRVRGLDLVEPTARFAEPPGMAGAVLVPWPNRVADAHWRYDGAEQRLKVTEPELGHANHGLLAAHDFTVRAASAASVTLTAPVTGHPGYPFDLDVAVTYRLRPDGIEVATAFANRGDRPAPVASGAHPYPRVGLAPTETLALRLDAPSARVPGPTHLPGPSFDVTGTVYDLRTGAPFAKLPRHLTYELADTGKPSRHRLSAPDGTAVELHADGHHRWFQLYIAEGLPTDEGPRPAVAVEPMTAPPNALRTGEGLRWIEPDETWTVRWGLSLIEPGS</sequence>
<evidence type="ECO:0000256" key="1">
    <source>
        <dbReference type="SAM" id="MobiDB-lite"/>
    </source>
</evidence>
<feature type="region of interest" description="Disordered" evidence="1">
    <location>
        <begin position="1"/>
        <end position="20"/>
    </location>
</feature>
<name>A0A1G6XCZ2_9ACTN</name>
<gene>
    <name evidence="2" type="ORF">SAMN05216270_10764</name>
</gene>
<dbReference type="OrthoDB" id="4739604at2"/>
<dbReference type="GO" id="GO:0016853">
    <property type="term" value="F:isomerase activity"/>
    <property type="evidence" value="ECO:0007669"/>
    <property type="project" value="InterPro"/>
</dbReference>
<evidence type="ECO:0000313" key="2">
    <source>
        <dbReference type="EMBL" id="SDD75156.1"/>
    </source>
</evidence>
<dbReference type="Pfam" id="PF01263">
    <property type="entry name" value="Aldose_epim"/>
    <property type="match status" value="1"/>
</dbReference>
<dbReference type="GO" id="GO:0005975">
    <property type="term" value="P:carbohydrate metabolic process"/>
    <property type="evidence" value="ECO:0007669"/>
    <property type="project" value="InterPro"/>
</dbReference>
<dbReference type="AlphaFoldDB" id="A0A1G6XCZ2"/>
<dbReference type="Proteomes" id="UP000198949">
    <property type="component" value="Unassembled WGS sequence"/>
</dbReference>
<proteinExistence type="predicted"/>
<organism evidence="2 3">
    <name type="scientific">Glycomyces harbinensis</name>
    <dbReference type="NCBI Taxonomy" id="58114"/>
    <lineage>
        <taxon>Bacteria</taxon>
        <taxon>Bacillati</taxon>
        <taxon>Actinomycetota</taxon>
        <taxon>Actinomycetes</taxon>
        <taxon>Glycomycetales</taxon>
        <taxon>Glycomycetaceae</taxon>
        <taxon>Glycomyces</taxon>
    </lineage>
</organism>
<reference evidence="3" key="1">
    <citation type="submission" date="2016-10" db="EMBL/GenBank/DDBJ databases">
        <authorList>
            <person name="Varghese N."/>
            <person name="Submissions S."/>
        </authorList>
    </citation>
    <scope>NUCLEOTIDE SEQUENCE [LARGE SCALE GENOMIC DNA]</scope>
    <source>
        <strain evidence="3">CGMCC 4.3516</strain>
    </source>
</reference>
<dbReference type="EMBL" id="FNAD01000007">
    <property type="protein sequence ID" value="SDD75156.1"/>
    <property type="molecule type" value="Genomic_DNA"/>
</dbReference>
<dbReference type="InterPro" id="IPR014718">
    <property type="entry name" value="GH-type_carb-bd"/>
</dbReference>
<protein>
    <submittedName>
        <fullName evidence="2">Aldose 1-epimerase</fullName>
    </submittedName>
</protein>
<accession>A0A1G6XCZ2</accession>
<dbReference type="InterPro" id="IPR011013">
    <property type="entry name" value="Gal_mutarotase_sf_dom"/>
</dbReference>
<dbReference type="GO" id="GO:0030246">
    <property type="term" value="F:carbohydrate binding"/>
    <property type="evidence" value="ECO:0007669"/>
    <property type="project" value="InterPro"/>
</dbReference>
<dbReference type="SUPFAM" id="SSF74650">
    <property type="entry name" value="Galactose mutarotase-like"/>
    <property type="match status" value="1"/>
</dbReference>
<keyword evidence="3" id="KW-1185">Reference proteome</keyword>
<dbReference type="Gene3D" id="2.70.98.10">
    <property type="match status" value="1"/>
</dbReference>